<evidence type="ECO:0000256" key="3">
    <source>
        <dbReference type="RuleBase" id="RU362097"/>
    </source>
</evidence>
<evidence type="ECO:0000256" key="2">
    <source>
        <dbReference type="ARBA" id="ARBA00007613"/>
    </source>
</evidence>
<dbReference type="Proteomes" id="UP000029577">
    <property type="component" value="Unassembled WGS sequence"/>
</dbReference>
<keyword evidence="3" id="KW-1134">Transmembrane beta strand</keyword>
<dbReference type="Pfam" id="PF02321">
    <property type="entry name" value="OEP"/>
    <property type="match status" value="2"/>
</dbReference>
<dbReference type="PANTHER" id="PTHR30203">
    <property type="entry name" value="OUTER MEMBRANE CATION EFFLUX PROTEIN"/>
    <property type="match status" value="1"/>
</dbReference>
<keyword evidence="5" id="KW-1185">Reference proteome</keyword>
<evidence type="ECO:0000313" key="4">
    <source>
        <dbReference type="EMBL" id="KKA63581.1"/>
    </source>
</evidence>
<organism evidence="4 5">
    <name type="scientific">Tatumella morbirosei</name>
    <dbReference type="NCBI Taxonomy" id="642227"/>
    <lineage>
        <taxon>Bacteria</taxon>
        <taxon>Pseudomonadati</taxon>
        <taxon>Pseudomonadota</taxon>
        <taxon>Gammaproteobacteria</taxon>
        <taxon>Enterobacterales</taxon>
        <taxon>Erwiniaceae</taxon>
        <taxon>Tatumella</taxon>
    </lineage>
</organism>
<dbReference type="AlphaFoldDB" id="A0A0F5BW44"/>
<protein>
    <recommendedName>
        <fullName evidence="6">RND transporter</fullName>
    </recommendedName>
</protein>
<reference evidence="4" key="1">
    <citation type="submission" date="2014-12" db="EMBL/GenBank/DDBJ databases">
        <title>The draft genome of the Tatumella morbirosei type strain, LMG23360T isolated from pineapple rot.</title>
        <authorList>
            <person name="Smits T.H."/>
            <person name="Palmer M."/>
            <person name="Venter S.N."/>
            <person name="Duffy B."/>
            <person name="Steenkamp E.T."/>
            <person name="Chan W.Y."/>
            <person name="Coutinho T.A."/>
            <person name="Coetzee M.P."/>
            <person name="De Maayer P."/>
        </authorList>
    </citation>
    <scope>NUCLEOTIDE SEQUENCE [LARGE SCALE GENOMIC DNA]</scope>
    <source>
        <strain evidence="4">LMG 23360</strain>
    </source>
</reference>
<dbReference type="GO" id="GO:0015562">
    <property type="term" value="F:efflux transmembrane transporter activity"/>
    <property type="evidence" value="ECO:0007669"/>
    <property type="project" value="InterPro"/>
</dbReference>
<comment type="subcellular location">
    <subcellularLocation>
        <location evidence="1 3">Cell outer membrane</location>
        <topology evidence="1 3">Lipid-anchor</topology>
    </subcellularLocation>
</comment>
<accession>A0A0F5BW44</accession>
<keyword evidence="3" id="KW-0564">Palmitate</keyword>
<dbReference type="Gene3D" id="2.20.200.10">
    <property type="entry name" value="Outer membrane efflux proteins (OEP)"/>
    <property type="match status" value="1"/>
</dbReference>
<proteinExistence type="inferred from homology"/>
<comment type="similarity">
    <text evidence="2 3">Belongs to the outer membrane factor (OMF) (TC 1.B.17) family.</text>
</comment>
<dbReference type="InterPro" id="IPR003423">
    <property type="entry name" value="OMP_efflux"/>
</dbReference>
<name>A0A0F5BW44_9GAMM</name>
<dbReference type="STRING" id="642227.HA49_21985"/>
<dbReference type="GO" id="GO:0009279">
    <property type="term" value="C:cell outer membrane"/>
    <property type="evidence" value="ECO:0007669"/>
    <property type="project" value="UniProtKB-SubCell"/>
</dbReference>
<evidence type="ECO:0000313" key="5">
    <source>
        <dbReference type="Proteomes" id="UP000029577"/>
    </source>
</evidence>
<comment type="caution">
    <text evidence="4">The sequence shown here is derived from an EMBL/GenBank/DDBJ whole genome shotgun (WGS) entry which is preliminary data.</text>
</comment>
<dbReference type="SUPFAM" id="SSF56954">
    <property type="entry name" value="Outer membrane efflux proteins (OEP)"/>
    <property type="match status" value="1"/>
</dbReference>
<dbReference type="EMBL" id="JPKR02000003">
    <property type="protein sequence ID" value="KKA63581.1"/>
    <property type="molecule type" value="Genomic_DNA"/>
</dbReference>
<evidence type="ECO:0000256" key="1">
    <source>
        <dbReference type="ARBA" id="ARBA00004459"/>
    </source>
</evidence>
<dbReference type="NCBIfam" id="TIGR01845">
    <property type="entry name" value="outer_NodT"/>
    <property type="match status" value="1"/>
</dbReference>
<dbReference type="InterPro" id="IPR010131">
    <property type="entry name" value="MdtP/NodT-like"/>
</dbReference>
<keyword evidence="3" id="KW-0812">Transmembrane</keyword>
<keyword evidence="3" id="KW-0449">Lipoprotein</keyword>
<evidence type="ECO:0008006" key="6">
    <source>
        <dbReference type="Google" id="ProtNLM"/>
    </source>
</evidence>
<dbReference type="RefSeq" id="WP_038021391.1">
    <property type="nucleotide sequence ID" value="NZ_JPKR02000003.1"/>
</dbReference>
<dbReference type="OrthoDB" id="9770517at2"/>
<keyword evidence="3" id="KW-0472">Membrane</keyword>
<gene>
    <name evidence="4" type="ORF">HA49_21985</name>
</gene>
<sequence length="470" mass="51699">MTISAFNHHAALLLACSILAGCQLQPGYKKPDVRLPDQWNHQYSAQSSKNTVSDGDFYKDKNLRVIIGLSLRNNMDLKRAALNLRKAQELYGIERLSIIPSVTSSFSETSAHEPAGLLDTVDTGALTYHQFDVKLVSASWELDFWGRLRSMKDSALNNYLATEATGRALRLSITAQTASSYLTFLADKENLRLAEEKSANLRQMKSMLAAAWRSGDVSQETVLSQDKALQLQQREVAALRASVQKDYDVMQLLLGGDPPVRLMENIAFKDLADFPPLQPGLPSTVLQKRPDIVAAEFRMKQANADIGAARAAFFPTISLTASGGSASSALGGLFSAGTAAWSFSPNITLPIFNNGRNIANLRAAEISQQVAANDYEKVIKQAFRDISDALAERKAASSRYEESVGLLMNRTEILKMTNLSLQAGERSRFDCLKAENSLIDAKRERNADRLQLFLQDIQLYQTLGGNVNSI</sequence>
<dbReference type="PANTHER" id="PTHR30203:SF33">
    <property type="entry name" value="BLR4455 PROTEIN"/>
    <property type="match status" value="1"/>
</dbReference>
<dbReference type="Gene3D" id="1.20.1600.10">
    <property type="entry name" value="Outer membrane efflux proteins (OEP)"/>
    <property type="match status" value="1"/>
</dbReference>